<name>A0AAV2GY84_LYMST</name>
<proteinExistence type="predicted"/>
<dbReference type="AlphaFoldDB" id="A0AAV2GY84"/>
<dbReference type="InterPro" id="IPR036638">
    <property type="entry name" value="HLH_DNA-bd_sf"/>
</dbReference>
<evidence type="ECO:0000256" key="1">
    <source>
        <dbReference type="SAM" id="MobiDB-lite"/>
    </source>
</evidence>
<dbReference type="PROSITE" id="PS50888">
    <property type="entry name" value="BHLH"/>
    <property type="match status" value="1"/>
</dbReference>
<protein>
    <recommendedName>
        <fullName evidence="3">BHLH domain-containing protein</fullName>
    </recommendedName>
</protein>
<evidence type="ECO:0000259" key="3">
    <source>
        <dbReference type="PROSITE" id="PS50888"/>
    </source>
</evidence>
<feature type="non-terminal residue" evidence="4">
    <location>
        <position position="1"/>
    </location>
</feature>
<feature type="non-terminal residue" evidence="4">
    <location>
        <position position="168"/>
    </location>
</feature>
<dbReference type="InterPro" id="IPR011598">
    <property type="entry name" value="bHLH_dom"/>
</dbReference>
<feature type="signal peptide" evidence="2">
    <location>
        <begin position="1"/>
        <end position="20"/>
    </location>
</feature>
<keyword evidence="5" id="KW-1185">Reference proteome</keyword>
<evidence type="ECO:0000256" key="2">
    <source>
        <dbReference type="SAM" id="SignalP"/>
    </source>
</evidence>
<feature type="region of interest" description="Disordered" evidence="1">
    <location>
        <begin position="128"/>
        <end position="168"/>
    </location>
</feature>
<dbReference type="GO" id="GO:0046983">
    <property type="term" value="F:protein dimerization activity"/>
    <property type="evidence" value="ECO:0007669"/>
    <property type="project" value="InterPro"/>
</dbReference>
<accession>A0AAV2GY84</accession>
<evidence type="ECO:0000313" key="5">
    <source>
        <dbReference type="Proteomes" id="UP001497497"/>
    </source>
</evidence>
<dbReference type="SUPFAM" id="SSF47459">
    <property type="entry name" value="HLH, helix-loop-helix DNA-binding domain"/>
    <property type="match status" value="1"/>
</dbReference>
<keyword evidence="2" id="KW-0732">Signal</keyword>
<reference evidence="4 5" key="1">
    <citation type="submission" date="2024-04" db="EMBL/GenBank/DDBJ databases">
        <authorList>
            <consortium name="Genoscope - CEA"/>
            <person name="William W."/>
        </authorList>
    </citation>
    <scope>NUCLEOTIDE SEQUENCE [LARGE SCALE GENOMIC DNA]</scope>
</reference>
<dbReference type="EMBL" id="CAXITT010000005">
    <property type="protein sequence ID" value="CAL1526400.1"/>
    <property type="molecule type" value="Genomic_DNA"/>
</dbReference>
<sequence>RSHLLVKFTHLLLMDSFSTTDFDLGGGACWGDAEEETPAERTKRLRMTAKHRRDTETSILNELTELIPLDKDVVGKQDKSSQLRLVLTYMRCRNAIEAGSDDFDENSREDVTWSNEPDLLPVSCSLGTALPLKDDQRQTDIELDDGYGSSPFNDTAGEQSPPHGCRKR</sequence>
<dbReference type="CDD" id="cd11391">
    <property type="entry name" value="bHLH_PAS"/>
    <property type="match status" value="1"/>
</dbReference>
<gene>
    <name evidence="4" type="ORF">GSLYS_00000577001</name>
</gene>
<comment type="caution">
    <text evidence="4">The sequence shown here is derived from an EMBL/GenBank/DDBJ whole genome shotgun (WGS) entry which is preliminary data.</text>
</comment>
<organism evidence="4 5">
    <name type="scientific">Lymnaea stagnalis</name>
    <name type="common">Great pond snail</name>
    <name type="synonym">Helix stagnalis</name>
    <dbReference type="NCBI Taxonomy" id="6523"/>
    <lineage>
        <taxon>Eukaryota</taxon>
        <taxon>Metazoa</taxon>
        <taxon>Spiralia</taxon>
        <taxon>Lophotrochozoa</taxon>
        <taxon>Mollusca</taxon>
        <taxon>Gastropoda</taxon>
        <taxon>Heterobranchia</taxon>
        <taxon>Euthyneura</taxon>
        <taxon>Panpulmonata</taxon>
        <taxon>Hygrophila</taxon>
        <taxon>Lymnaeoidea</taxon>
        <taxon>Lymnaeidae</taxon>
        <taxon>Lymnaea</taxon>
    </lineage>
</organism>
<dbReference type="Proteomes" id="UP001497497">
    <property type="component" value="Unassembled WGS sequence"/>
</dbReference>
<dbReference type="Pfam" id="PF23171">
    <property type="entry name" value="bHLH_HIF1A"/>
    <property type="match status" value="1"/>
</dbReference>
<feature type="domain" description="BHLH" evidence="3">
    <location>
        <begin position="40"/>
        <end position="93"/>
    </location>
</feature>
<feature type="chain" id="PRO_5043954328" description="BHLH domain-containing protein" evidence="2">
    <location>
        <begin position="21"/>
        <end position="168"/>
    </location>
</feature>
<evidence type="ECO:0000313" key="4">
    <source>
        <dbReference type="EMBL" id="CAL1526400.1"/>
    </source>
</evidence>